<sequence length="289" mass="32507">MRRRAMALAALAFGLLVTSCAGPNLWTDGTSVSTGLSSRGRLRRPAKLELSGSGFKVPERWKSRGFQYGTEELVAALGRAANAVRGKAKKATLGVADLSPQRGGKSKWHSSHQSGRDVDLIFYSADEQGKPLAPPENDMIRYDGEGKPYIRGKGTYNDAIWEQRRFDTARNWALVEALLSDATIRVQWIFVSQPLEDRLLDYATRHKKPRWLIEYARAVMYDPPDAPTHSDHFHVRIYCPRDDRFHGCVDRGVVWQHEKKSYKYGGPERYDPIAWRSLASLSAMAMAPG</sequence>
<dbReference type="Pfam" id="PF03411">
    <property type="entry name" value="Peptidase_M74"/>
    <property type="match status" value="1"/>
</dbReference>
<evidence type="ECO:0000313" key="10">
    <source>
        <dbReference type="Proteomes" id="UP001139031"/>
    </source>
</evidence>
<evidence type="ECO:0000256" key="4">
    <source>
        <dbReference type="ARBA" id="ARBA00022764"/>
    </source>
</evidence>
<keyword evidence="3 8" id="KW-0732">Signal</keyword>
<evidence type="ECO:0000256" key="3">
    <source>
        <dbReference type="ARBA" id="ARBA00022729"/>
    </source>
</evidence>
<proteinExistence type="predicted"/>
<dbReference type="EMBL" id="JAIRAU010000039">
    <property type="protein sequence ID" value="MBZ5713165.1"/>
    <property type="molecule type" value="Genomic_DNA"/>
</dbReference>
<dbReference type="SUPFAM" id="SSF55166">
    <property type="entry name" value="Hedgehog/DD-peptidase"/>
    <property type="match status" value="1"/>
</dbReference>
<keyword evidence="10" id="KW-1185">Reference proteome</keyword>
<feature type="signal peptide" evidence="8">
    <location>
        <begin position="1"/>
        <end position="21"/>
    </location>
</feature>
<name>A0ABS7TY72_9BACT</name>
<evidence type="ECO:0000256" key="6">
    <source>
        <dbReference type="ARBA" id="ARBA00022833"/>
    </source>
</evidence>
<dbReference type="Proteomes" id="UP001139031">
    <property type="component" value="Unassembled WGS sequence"/>
</dbReference>
<keyword evidence="5" id="KW-0378">Hydrolase</keyword>
<comment type="caution">
    <text evidence="9">The sequence shown here is derived from an EMBL/GenBank/DDBJ whole genome shotgun (WGS) entry which is preliminary data.</text>
</comment>
<accession>A0ABS7TY72</accession>
<feature type="chain" id="PRO_5046779484" evidence="8">
    <location>
        <begin position="22"/>
        <end position="289"/>
    </location>
</feature>
<evidence type="ECO:0000256" key="7">
    <source>
        <dbReference type="ARBA" id="ARBA00023049"/>
    </source>
</evidence>
<keyword evidence="1" id="KW-0645">Protease</keyword>
<evidence type="ECO:0000256" key="2">
    <source>
        <dbReference type="ARBA" id="ARBA00022723"/>
    </source>
</evidence>
<dbReference type="Gene3D" id="3.30.1380.10">
    <property type="match status" value="1"/>
</dbReference>
<dbReference type="InterPro" id="IPR005073">
    <property type="entry name" value="Peptidase_M74"/>
</dbReference>
<evidence type="ECO:0000256" key="1">
    <source>
        <dbReference type="ARBA" id="ARBA00022670"/>
    </source>
</evidence>
<dbReference type="InterPro" id="IPR009045">
    <property type="entry name" value="Zn_M74/Hedgehog-like"/>
</dbReference>
<evidence type="ECO:0000256" key="5">
    <source>
        <dbReference type="ARBA" id="ARBA00022801"/>
    </source>
</evidence>
<evidence type="ECO:0000256" key="8">
    <source>
        <dbReference type="SAM" id="SignalP"/>
    </source>
</evidence>
<keyword evidence="4" id="KW-0574">Periplasm</keyword>
<protein>
    <submittedName>
        <fullName evidence="9">Penicillin-insensitive murein endopeptidase</fullName>
    </submittedName>
</protein>
<reference evidence="9" key="1">
    <citation type="submission" date="2021-08" db="EMBL/GenBank/DDBJ databases">
        <authorList>
            <person name="Stevens D.C."/>
        </authorList>
    </citation>
    <scope>NUCLEOTIDE SEQUENCE</scope>
    <source>
        <strain evidence="9">DSM 53165</strain>
    </source>
</reference>
<keyword evidence="7" id="KW-0482">Metalloprotease</keyword>
<dbReference type="RefSeq" id="WP_224194909.1">
    <property type="nucleotide sequence ID" value="NZ_JAIRAU010000039.1"/>
</dbReference>
<gene>
    <name evidence="9" type="ORF">K7C98_28355</name>
</gene>
<keyword evidence="2" id="KW-0479">Metal-binding</keyword>
<keyword evidence="6" id="KW-0862">Zinc</keyword>
<evidence type="ECO:0000313" key="9">
    <source>
        <dbReference type="EMBL" id="MBZ5713165.1"/>
    </source>
</evidence>
<organism evidence="9 10">
    <name type="scientific">Nannocystis pusilla</name>
    <dbReference type="NCBI Taxonomy" id="889268"/>
    <lineage>
        <taxon>Bacteria</taxon>
        <taxon>Pseudomonadati</taxon>
        <taxon>Myxococcota</taxon>
        <taxon>Polyangia</taxon>
        <taxon>Nannocystales</taxon>
        <taxon>Nannocystaceae</taxon>
        <taxon>Nannocystis</taxon>
    </lineage>
</organism>
<dbReference type="PROSITE" id="PS51257">
    <property type="entry name" value="PROKAR_LIPOPROTEIN"/>
    <property type="match status" value="1"/>
</dbReference>